<proteinExistence type="predicted"/>
<reference evidence="1" key="1">
    <citation type="submission" date="2021-02" db="EMBL/GenBank/DDBJ databases">
        <title>Phycicoccus sp. MQZ13P-5T, whole genome shotgun sequence.</title>
        <authorList>
            <person name="Tuo L."/>
        </authorList>
    </citation>
    <scope>NUCLEOTIDE SEQUENCE</scope>
    <source>
        <strain evidence="1">MQZ13P-5</strain>
    </source>
</reference>
<protein>
    <submittedName>
        <fullName evidence="1">Uncharacterized protein</fullName>
    </submittedName>
</protein>
<dbReference type="Proteomes" id="UP001430172">
    <property type="component" value="Unassembled WGS sequence"/>
</dbReference>
<dbReference type="RefSeq" id="WP_204131586.1">
    <property type="nucleotide sequence ID" value="NZ_JAFDVD010000012.1"/>
</dbReference>
<name>A0ABS2CMN7_9MICO</name>
<sequence>MTTRRFAFAFDPRYRVAGLPFGVLPSTTWVEVGDGLLRARFSWWRLETTLDNVAHVETTGDYAFVKTAGPPHLSFTDRGVTFATNGERGVCVAFHDPVPAIDPTGRIRHPGATFTVADVDGLVAALRGG</sequence>
<evidence type="ECO:0000313" key="2">
    <source>
        <dbReference type="Proteomes" id="UP001430172"/>
    </source>
</evidence>
<comment type="caution">
    <text evidence="1">The sequence shown here is derived from an EMBL/GenBank/DDBJ whole genome shotgun (WGS) entry which is preliminary data.</text>
</comment>
<accession>A0ABS2CMN7</accession>
<evidence type="ECO:0000313" key="1">
    <source>
        <dbReference type="EMBL" id="MBM6401131.1"/>
    </source>
</evidence>
<keyword evidence="2" id="KW-1185">Reference proteome</keyword>
<gene>
    <name evidence="1" type="ORF">JQN70_12085</name>
</gene>
<organism evidence="1 2">
    <name type="scientific">Phycicoccus sonneratiae</name>
    <dbReference type="NCBI Taxonomy" id="2807628"/>
    <lineage>
        <taxon>Bacteria</taxon>
        <taxon>Bacillati</taxon>
        <taxon>Actinomycetota</taxon>
        <taxon>Actinomycetes</taxon>
        <taxon>Micrococcales</taxon>
        <taxon>Intrasporangiaceae</taxon>
        <taxon>Phycicoccus</taxon>
    </lineage>
</organism>
<dbReference type="EMBL" id="JAFDVD010000012">
    <property type="protein sequence ID" value="MBM6401131.1"/>
    <property type="molecule type" value="Genomic_DNA"/>
</dbReference>